<dbReference type="EMBL" id="JACHHZ010000001">
    <property type="protein sequence ID" value="MBB6091282.1"/>
    <property type="molecule type" value="Genomic_DNA"/>
</dbReference>
<name>A0A841HGB7_9GAMM</name>
<gene>
    <name evidence="1" type="ORF">HNQ60_000128</name>
</gene>
<evidence type="ECO:0000313" key="2">
    <source>
        <dbReference type="Proteomes" id="UP000588068"/>
    </source>
</evidence>
<dbReference type="Proteomes" id="UP000588068">
    <property type="component" value="Unassembled WGS sequence"/>
</dbReference>
<accession>A0A841HGB7</accession>
<dbReference type="AlphaFoldDB" id="A0A841HGB7"/>
<protein>
    <submittedName>
        <fullName evidence="1">Uncharacterized protein</fullName>
    </submittedName>
</protein>
<comment type="caution">
    <text evidence="1">The sequence shown here is derived from an EMBL/GenBank/DDBJ whole genome shotgun (WGS) entry which is preliminary data.</text>
</comment>
<sequence>MTTLAMLQGANAEAFLKGSGLRFWVQAAR</sequence>
<organism evidence="1 2">
    <name type="scientific">Povalibacter uvarum</name>
    <dbReference type="NCBI Taxonomy" id="732238"/>
    <lineage>
        <taxon>Bacteria</taxon>
        <taxon>Pseudomonadati</taxon>
        <taxon>Pseudomonadota</taxon>
        <taxon>Gammaproteobacteria</taxon>
        <taxon>Steroidobacterales</taxon>
        <taxon>Steroidobacteraceae</taxon>
        <taxon>Povalibacter</taxon>
    </lineage>
</organism>
<keyword evidence="2" id="KW-1185">Reference proteome</keyword>
<proteinExistence type="predicted"/>
<evidence type="ECO:0000313" key="1">
    <source>
        <dbReference type="EMBL" id="MBB6091282.1"/>
    </source>
</evidence>
<reference evidence="1 2" key="1">
    <citation type="submission" date="2020-08" db="EMBL/GenBank/DDBJ databases">
        <title>Genomic Encyclopedia of Type Strains, Phase IV (KMG-IV): sequencing the most valuable type-strain genomes for metagenomic binning, comparative biology and taxonomic classification.</title>
        <authorList>
            <person name="Goeker M."/>
        </authorList>
    </citation>
    <scope>NUCLEOTIDE SEQUENCE [LARGE SCALE GENOMIC DNA]</scope>
    <source>
        <strain evidence="1 2">DSM 26723</strain>
    </source>
</reference>